<feature type="transmembrane region" description="Helical" evidence="7">
    <location>
        <begin position="12"/>
        <end position="30"/>
    </location>
</feature>
<feature type="domain" description="ABC transporter" evidence="8">
    <location>
        <begin position="323"/>
        <end position="521"/>
    </location>
</feature>
<dbReference type="Gene3D" id="3.40.50.300">
    <property type="entry name" value="P-loop containing nucleotide triphosphate hydrolases"/>
    <property type="match status" value="1"/>
</dbReference>
<evidence type="ECO:0000256" key="2">
    <source>
        <dbReference type="ARBA" id="ARBA00022692"/>
    </source>
</evidence>
<dbReference type="Pfam" id="PF00664">
    <property type="entry name" value="ABC_membrane"/>
    <property type="match status" value="1"/>
</dbReference>
<dbReference type="PANTHER" id="PTHR24221">
    <property type="entry name" value="ATP-BINDING CASSETTE SUB-FAMILY B"/>
    <property type="match status" value="1"/>
</dbReference>
<evidence type="ECO:0000256" key="1">
    <source>
        <dbReference type="ARBA" id="ARBA00004651"/>
    </source>
</evidence>
<evidence type="ECO:0000313" key="11">
    <source>
        <dbReference type="Proteomes" id="UP000028090"/>
    </source>
</evidence>
<keyword evidence="6 7" id="KW-0472">Membrane</keyword>
<feature type="transmembrane region" description="Helical" evidence="7">
    <location>
        <begin position="124"/>
        <end position="142"/>
    </location>
</feature>
<keyword evidence="5 7" id="KW-1133">Transmembrane helix</keyword>
<dbReference type="GO" id="GO:0016887">
    <property type="term" value="F:ATP hydrolysis activity"/>
    <property type="evidence" value="ECO:0007669"/>
    <property type="project" value="InterPro"/>
</dbReference>
<feature type="transmembrane region" description="Helical" evidence="7">
    <location>
        <begin position="50"/>
        <end position="70"/>
    </location>
</feature>
<dbReference type="AlphaFoldDB" id="A0A081PVV6"/>
<dbReference type="PATRIC" id="fig|28037.95.peg.1389"/>
<name>A0A081PVV6_STRMT</name>
<evidence type="ECO:0000256" key="4">
    <source>
        <dbReference type="ARBA" id="ARBA00022840"/>
    </source>
</evidence>
<dbReference type="InterPro" id="IPR039421">
    <property type="entry name" value="Type_1_exporter"/>
</dbReference>
<feature type="domain" description="ABC transmembrane type-1" evidence="9">
    <location>
        <begin position="17"/>
        <end position="292"/>
    </location>
</feature>
<dbReference type="InterPro" id="IPR027417">
    <property type="entry name" value="P-loop_NTPase"/>
</dbReference>
<sequence length="524" mass="59438">MNKIFHYLDKKTKFYTIIGALANGGLALAQPLVVSQALSLNQEELTYSKIIQFAIFGFTVYFVLYSLMLFCNHTHNVFRREIQMNMRADLFDKLMINKDFNEDEKITMLTQDMEYLGDNYLEKYVNIICWSFVALLTAIYIISQNLLLGSIFVFFTILRPIPQFLMNKRLKHTGDDMAQGRVEVHNQVSDSIRGAHTLLMNQAISENQNRFWKINRNYQLAIQKFCFTHNIIFFCNGFMVFLSQVLPLVLGFYFAMAGQKVSVASLVAMYIAAGQLVSPIQTIMYDAVDIQGAKTTADKIFGVLEIGDVKQIDKKDAQELNALHIKNLSKSYGDRQLFTHLNLDVQAGQKVLIKGPSGCGKSTLFRLITGEEIADEGEIIGVTTVNECTSSFVSSIGIISQHPFLFNDTVRYNLTLGQEFSEEELVAVLKQVKLDLELTGGMDFIIKNNGENISGGQRVRIELARFLLRKKNLLLADEVTANLDEENALMVHELLFSLPVMMLEIAHHIDDESRYQQVVDLGKY</sequence>
<keyword evidence="3" id="KW-0547">Nucleotide-binding</keyword>
<evidence type="ECO:0000313" key="10">
    <source>
        <dbReference type="EMBL" id="KEQ34829.1"/>
    </source>
</evidence>
<dbReference type="RefSeq" id="WP_042901233.1">
    <property type="nucleotide sequence ID" value="NZ_JPFU01000013.1"/>
</dbReference>
<dbReference type="SMART" id="SM00382">
    <property type="entry name" value="AAA"/>
    <property type="match status" value="1"/>
</dbReference>
<dbReference type="EMBL" id="JPFU01000013">
    <property type="protein sequence ID" value="KEQ34829.1"/>
    <property type="molecule type" value="Genomic_DNA"/>
</dbReference>
<dbReference type="InterPro" id="IPR011527">
    <property type="entry name" value="ABC1_TM_dom"/>
</dbReference>
<dbReference type="PROSITE" id="PS00211">
    <property type="entry name" value="ABC_TRANSPORTER_1"/>
    <property type="match status" value="1"/>
</dbReference>
<dbReference type="CDD" id="cd03228">
    <property type="entry name" value="ABCC_MRP_Like"/>
    <property type="match status" value="1"/>
</dbReference>
<dbReference type="Proteomes" id="UP000028090">
    <property type="component" value="Unassembled WGS sequence"/>
</dbReference>
<dbReference type="Gene3D" id="1.20.1560.10">
    <property type="entry name" value="ABC transporter type 1, transmembrane domain"/>
    <property type="match status" value="1"/>
</dbReference>
<evidence type="ECO:0000256" key="6">
    <source>
        <dbReference type="ARBA" id="ARBA00023136"/>
    </source>
</evidence>
<gene>
    <name evidence="10" type="ORF">SK629_1459</name>
</gene>
<reference evidence="10 11" key="1">
    <citation type="submission" date="2014-05" db="EMBL/GenBank/DDBJ databases">
        <authorList>
            <person name="Daugherty S.C."/>
            <person name="Tallon L.J."/>
            <person name="Sadzewicz L."/>
            <person name="Kilian M."/>
            <person name="Tettelin H."/>
        </authorList>
    </citation>
    <scope>NUCLEOTIDE SEQUENCE [LARGE SCALE GENOMIC DNA]</scope>
    <source>
        <strain evidence="10 11">SK629</strain>
    </source>
</reference>
<dbReference type="OrthoDB" id="1672195at2"/>
<evidence type="ECO:0000259" key="9">
    <source>
        <dbReference type="PROSITE" id="PS50929"/>
    </source>
</evidence>
<dbReference type="InterPro" id="IPR003593">
    <property type="entry name" value="AAA+_ATPase"/>
</dbReference>
<comment type="caution">
    <text evidence="10">The sequence shown here is derived from an EMBL/GenBank/DDBJ whole genome shotgun (WGS) entry which is preliminary data.</text>
</comment>
<dbReference type="Pfam" id="PF00005">
    <property type="entry name" value="ABC_tran"/>
    <property type="match status" value="1"/>
</dbReference>
<protein>
    <submittedName>
        <fullName evidence="10">ABC transporter transmembrane region family protein</fullName>
    </submittedName>
</protein>
<proteinExistence type="predicted"/>
<dbReference type="PANTHER" id="PTHR24221:SF654">
    <property type="entry name" value="ATP-BINDING CASSETTE SUB-FAMILY B MEMBER 6"/>
    <property type="match status" value="1"/>
</dbReference>
<evidence type="ECO:0000256" key="3">
    <source>
        <dbReference type="ARBA" id="ARBA00022741"/>
    </source>
</evidence>
<dbReference type="GO" id="GO:0005524">
    <property type="term" value="F:ATP binding"/>
    <property type="evidence" value="ECO:0007669"/>
    <property type="project" value="UniProtKB-KW"/>
</dbReference>
<comment type="subcellular location">
    <subcellularLocation>
        <location evidence="1">Cell membrane</location>
        <topology evidence="1">Multi-pass membrane protein</topology>
    </subcellularLocation>
</comment>
<dbReference type="InterPro" id="IPR017871">
    <property type="entry name" value="ABC_transporter-like_CS"/>
</dbReference>
<dbReference type="GO" id="GO:0140359">
    <property type="term" value="F:ABC-type transporter activity"/>
    <property type="evidence" value="ECO:0007669"/>
    <property type="project" value="InterPro"/>
</dbReference>
<dbReference type="SUPFAM" id="SSF52540">
    <property type="entry name" value="P-loop containing nucleoside triphosphate hydrolases"/>
    <property type="match status" value="1"/>
</dbReference>
<dbReference type="PROSITE" id="PS50929">
    <property type="entry name" value="ABC_TM1F"/>
    <property type="match status" value="1"/>
</dbReference>
<keyword evidence="4" id="KW-0067">ATP-binding</keyword>
<evidence type="ECO:0000256" key="5">
    <source>
        <dbReference type="ARBA" id="ARBA00022989"/>
    </source>
</evidence>
<organism evidence="10 11">
    <name type="scientific">Streptococcus mitis</name>
    <dbReference type="NCBI Taxonomy" id="28037"/>
    <lineage>
        <taxon>Bacteria</taxon>
        <taxon>Bacillati</taxon>
        <taxon>Bacillota</taxon>
        <taxon>Bacilli</taxon>
        <taxon>Lactobacillales</taxon>
        <taxon>Streptococcaceae</taxon>
        <taxon>Streptococcus</taxon>
        <taxon>Streptococcus mitis group</taxon>
    </lineage>
</organism>
<dbReference type="GO" id="GO:0005886">
    <property type="term" value="C:plasma membrane"/>
    <property type="evidence" value="ECO:0007669"/>
    <property type="project" value="UniProtKB-SubCell"/>
</dbReference>
<feature type="transmembrane region" description="Helical" evidence="7">
    <location>
        <begin position="231"/>
        <end position="256"/>
    </location>
</feature>
<evidence type="ECO:0000259" key="8">
    <source>
        <dbReference type="PROSITE" id="PS50893"/>
    </source>
</evidence>
<dbReference type="SUPFAM" id="SSF90123">
    <property type="entry name" value="ABC transporter transmembrane region"/>
    <property type="match status" value="1"/>
</dbReference>
<keyword evidence="2 7" id="KW-0812">Transmembrane</keyword>
<dbReference type="InterPro" id="IPR036640">
    <property type="entry name" value="ABC1_TM_sf"/>
</dbReference>
<evidence type="ECO:0000256" key="7">
    <source>
        <dbReference type="SAM" id="Phobius"/>
    </source>
</evidence>
<accession>A0A081PVV6</accession>
<dbReference type="GO" id="GO:0034040">
    <property type="term" value="F:ATPase-coupled lipid transmembrane transporter activity"/>
    <property type="evidence" value="ECO:0007669"/>
    <property type="project" value="TreeGrafter"/>
</dbReference>
<dbReference type="InterPro" id="IPR003439">
    <property type="entry name" value="ABC_transporter-like_ATP-bd"/>
</dbReference>
<dbReference type="PROSITE" id="PS50893">
    <property type="entry name" value="ABC_TRANSPORTER_2"/>
    <property type="match status" value="1"/>
</dbReference>